<dbReference type="PANTHER" id="PTHR42702:SF1">
    <property type="entry name" value="REGULATORY PROTEIN FOR BETA-LACTAMASE"/>
    <property type="match status" value="1"/>
</dbReference>
<accession>A0ABP8JXQ8</accession>
<feature type="domain" description="NTP pyrophosphohydrolase MazG-like" evidence="1">
    <location>
        <begin position="25"/>
        <end position="77"/>
    </location>
</feature>
<dbReference type="Proteomes" id="UP001500390">
    <property type="component" value="Unassembled WGS sequence"/>
</dbReference>
<evidence type="ECO:0000313" key="3">
    <source>
        <dbReference type="Proteomes" id="UP001500390"/>
    </source>
</evidence>
<sequence length="93" mass="10152">MDLATLQDVIERTYGERDRERGVPSTVAWLAEEVGELAQAVRKGTQAQREHEFADVLAWVASLANQMDVDLTAAVQRYATGCPRCAAIPCACS</sequence>
<proteinExistence type="predicted"/>
<evidence type="ECO:0000259" key="1">
    <source>
        <dbReference type="Pfam" id="PF03819"/>
    </source>
</evidence>
<dbReference type="Gene3D" id="1.10.287.1080">
    <property type="entry name" value="MazG-like"/>
    <property type="match status" value="1"/>
</dbReference>
<dbReference type="SUPFAM" id="SSF101386">
    <property type="entry name" value="all-alpha NTP pyrophosphatases"/>
    <property type="match status" value="1"/>
</dbReference>
<organism evidence="2 3">
    <name type="scientific">Ornithinibacter aureus</name>
    <dbReference type="NCBI Taxonomy" id="622664"/>
    <lineage>
        <taxon>Bacteria</taxon>
        <taxon>Bacillati</taxon>
        <taxon>Actinomycetota</taxon>
        <taxon>Actinomycetes</taxon>
        <taxon>Micrococcales</taxon>
        <taxon>Intrasporangiaceae</taxon>
        <taxon>Ornithinibacter</taxon>
    </lineage>
</organism>
<dbReference type="PANTHER" id="PTHR42702">
    <property type="entry name" value="NUCLEOTIDE PYROPHOSPHOHYDROLASE"/>
    <property type="match status" value="1"/>
</dbReference>
<dbReference type="Pfam" id="PF03819">
    <property type="entry name" value="MazG"/>
    <property type="match status" value="1"/>
</dbReference>
<name>A0ABP8JXQ8_9MICO</name>
<dbReference type="RefSeq" id="WP_159902391.1">
    <property type="nucleotide sequence ID" value="NZ_BAABFX010000028.1"/>
</dbReference>
<dbReference type="EMBL" id="BAABFX010000028">
    <property type="protein sequence ID" value="GAA4397360.1"/>
    <property type="molecule type" value="Genomic_DNA"/>
</dbReference>
<comment type="caution">
    <text evidence="2">The sequence shown here is derived from an EMBL/GenBank/DDBJ whole genome shotgun (WGS) entry which is preliminary data.</text>
</comment>
<keyword evidence="3" id="KW-1185">Reference proteome</keyword>
<evidence type="ECO:0000313" key="2">
    <source>
        <dbReference type="EMBL" id="GAA4397360.1"/>
    </source>
</evidence>
<reference evidence="3" key="1">
    <citation type="journal article" date="2019" name="Int. J. Syst. Evol. Microbiol.">
        <title>The Global Catalogue of Microorganisms (GCM) 10K type strain sequencing project: providing services to taxonomists for standard genome sequencing and annotation.</title>
        <authorList>
            <consortium name="The Broad Institute Genomics Platform"/>
            <consortium name="The Broad Institute Genome Sequencing Center for Infectious Disease"/>
            <person name="Wu L."/>
            <person name="Ma J."/>
        </authorList>
    </citation>
    <scope>NUCLEOTIDE SEQUENCE [LARGE SCALE GENOMIC DNA]</scope>
    <source>
        <strain evidence="3">JCM 17738</strain>
    </source>
</reference>
<gene>
    <name evidence="2" type="ORF">GCM10023153_21170</name>
</gene>
<dbReference type="InterPro" id="IPR004518">
    <property type="entry name" value="MazG-like_dom"/>
</dbReference>
<protein>
    <submittedName>
        <fullName evidence="2">MazG nucleotide pyrophosphohydrolase domain-containing protein</fullName>
    </submittedName>
</protein>